<dbReference type="KEGG" id="dmr:Deima_1012"/>
<evidence type="ECO:0008006" key="3">
    <source>
        <dbReference type="Google" id="ProtNLM"/>
    </source>
</evidence>
<reference evidence="2" key="2">
    <citation type="submission" date="2011-01" db="EMBL/GenBank/DDBJ databases">
        <title>The complete genome of Deinococcus maricopensis DSM 21211.</title>
        <authorList>
            <consortium name="US DOE Joint Genome Institute (JGI-PGF)"/>
            <person name="Lucas S."/>
            <person name="Copeland A."/>
            <person name="Lapidus A."/>
            <person name="Goodwin L."/>
            <person name="Pitluck S."/>
            <person name="Kyrpides N."/>
            <person name="Mavromatis K."/>
            <person name="Pagani I."/>
            <person name="Ivanova N."/>
            <person name="Ovchinnikova G."/>
            <person name="Zeytun A."/>
            <person name="Detter J.C."/>
            <person name="Han C."/>
            <person name="Land M."/>
            <person name="Hauser L."/>
            <person name="Markowitz V."/>
            <person name="Cheng J.-F."/>
            <person name="Hugenholtz P."/>
            <person name="Woyke T."/>
            <person name="Wu D."/>
            <person name="Pukall R."/>
            <person name="Gehrich-Schroeter G."/>
            <person name="Brambilla E."/>
            <person name="Klenk H.-P."/>
            <person name="Eisen J.A."/>
        </authorList>
    </citation>
    <scope>NUCLEOTIDE SEQUENCE [LARGE SCALE GENOMIC DNA]</scope>
    <source>
        <strain evidence="2">DSM 21211 / LMG 22137 / NRRL B-23946 / LB-34</strain>
    </source>
</reference>
<dbReference type="EMBL" id="CP002454">
    <property type="protein sequence ID" value="ADV66665.1"/>
    <property type="molecule type" value="Genomic_DNA"/>
</dbReference>
<dbReference type="InterPro" id="IPR011990">
    <property type="entry name" value="TPR-like_helical_dom_sf"/>
</dbReference>
<dbReference type="OrthoDB" id="2083458at2"/>
<dbReference type="Proteomes" id="UP000008635">
    <property type="component" value="Chromosome"/>
</dbReference>
<dbReference type="Pfam" id="PF13424">
    <property type="entry name" value="TPR_12"/>
    <property type="match status" value="1"/>
</dbReference>
<accession>E8U6H6</accession>
<dbReference type="STRING" id="709986.Deima_1012"/>
<proteinExistence type="predicted"/>
<gene>
    <name evidence="1" type="ordered locus">Deima_1012</name>
</gene>
<evidence type="ECO:0000313" key="1">
    <source>
        <dbReference type="EMBL" id="ADV66665.1"/>
    </source>
</evidence>
<dbReference type="Pfam" id="PF07721">
    <property type="entry name" value="TPR_4"/>
    <property type="match status" value="1"/>
</dbReference>
<dbReference type="InterPro" id="IPR011717">
    <property type="entry name" value="TPR-4"/>
</dbReference>
<protein>
    <recommendedName>
        <fullName evidence="3">Tetratricopeptide repeat protein</fullName>
    </recommendedName>
</protein>
<dbReference type="HOGENOM" id="CLU_113232_0_0_0"/>
<dbReference type="AlphaFoldDB" id="E8U6H6"/>
<dbReference type="RefSeq" id="WP_013556170.1">
    <property type="nucleotide sequence ID" value="NC_014958.1"/>
</dbReference>
<name>E8U6H6_DEIML</name>
<dbReference type="Gene3D" id="1.25.40.10">
    <property type="entry name" value="Tetratricopeptide repeat domain"/>
    <property type="match status" value="1"/>
</dbReference>
<sequence>MNLAEIWTAIDEGRHADAERLLHDDPDLLASRAGQMAHGYILAHTGRHPEARDVYARLRAAHAGDEWEHIAVHQQGMVERLAGDHAAALAHFEQELQLIRALGDRPHKLAVNAYELGVTSLALGRVEAARTHLQDSLRNAHRQDDPVAVACAERGLGEVAAYEGNVGEARAHYARAIEAFEDAEDEVGIREVQALMDALKVHEA</sequence>
<evidence type="ECO:0000313" key="2">
    <source>
        <dbReference type="Proteomes" id="UP000008635"/>
    </source>
</evidence>
<dbReference type="eggNOG" id="ENOG503399Y">
    <property type="taxonomic scope" value="Bacteria"/>
</dbReference>
<dbReference type="SUPFAM" id="SSF48452">
    <property type="entry name" value="TPR-like"/>
    <property type="match status" value="1"/>
</dbReference>
<organism evidence="1 2">
    <name type="scientific">Deinococcus maricopensis (strain DSM 21211 / LMG 22137 / NRRL B-23946 / LB-34)</name>
    <dbReference type="NCBI Taxonomy" id="709986"/>
    <lineage>
        <taxon>Bacteria</taxon>
        <taxon>Thermotogati</taxon>
        <taxon>Deinococcota</taxon>
        <taxon>Deinococci</taxon>
        <taxon>Deinococcales</taxon>
        <taxon>Deinococcaceae</taxon>
        <taxon>Deinococcus</taxon>
    </lineage>
</organism>
<reference evidence="1 2" key="1">
    <citation type="journal article" date="2011" name="Stand. Genomic Sci.">
        <title>Complete genome sequence of Deinococcus maricopensis type strain (LB-34).</title>
        <authorList>
            <person name="Pukall R."/>
            <person name="Zeytun A."/>
            <person name="Lucas S."/>
            <person name="Lapidus A."/>
            <person name="Hammon N."/>
            <person name="Deshpande S."/>
            <person name="Nolan M."/>
            <person name="Cheng J.F."/>
            <person name="Pitluck S."/>
            <person name="Liolios K."/>
            <person name="Pagani I."/>
            <person name="Mikhailova N."/>
            <person name="Ivanova N."/>
            <person name="Mavromatis K."/>
            <person name="Pati A."/>
            <person name="Tapia R."/>
            <person name="Han C."/>
            <person name="Goodwin L."/>
            <person name="Chen A."/>
            <person name="Palaniappan K."/>
            <person name="Land M."/>
            <person name="Hauser L."/>
            <person name="Chang Y.J."/>
            <person name="Jeffries C.D."/>
            <person name="Brambilla E.M."/>
            <person name="Rohde M."/>
            <person name="Goker M."/>
            <person name="Detter J.C."/>
            <person name="Woyke T."/>
            <person name="Bristow J."/>
            <person name="Eisen J.A."/>
            <person name="Markowitz V."/>
            <person name="Hugenholtz P."/>
            <person name="Kyrpides N.C."/>
            <person name="Klenk H.P."/>
        </authorList>
    </citation>
    <scope>NUCLEOTIDE SEQUENCE [LARGE SCALE GENOMIC DNA]</scope>
    <source>
        <strain evidence="2">DSM 21211 / LMG 22137 / NRRL B-23946 / LB-34</strain>
    </source>
</reference>
<keyword evidence="2" id="KW-1185">Reference proteome</keyword>
<dbReference type="GO" id="GO:0042802">
    <property type="term" value="F:identical protein binding"/>
    <property type="evidence" value="ECO:0007669"/>
    <property type="project" value="InterPro"/>
</dbReference>